<dbReference type="FunFam" id="1.10.220.150:FF:000009">
    <property type="entry name" value="stromal membrane-associated protein 1 isoform X1"/>
    <property type="match status" value="1"/>
</dbReference>
<dbReference type="PANTHER" id="PTHR45705">
    <property type="entry name" value="FI20236P1"/>
    <property type="match status" value="1"/>
</dbReference>
<dbReference type="Proteomes" id="UP000008064">
    <property type="component" value="Unassembled WGS sequence"/>
</dbReference>
<dbReference type="HOGENOM" id="CLU_027009_1_0_1"/>
<keyword evidence="1" id="KW-0343">GTPase activation</keyword>
<feature type="domain" description="Arf-GAP" evidence="7">
    <location>
        <begin position="14"/>
        <end position="137"/>
    </location>
</feature>
<dbReference type="InterPro" id="IPR001164">
    <property type="entry name" value="ArfGAP_dom"/>
</dbReference>
<organism>
    <name type="scientific">Serpula lacrymans var. lacrymans (strain S7.9)</name>
    <name type="common">Dry rot fungus</name>
    <dbReference type="NCBI Taxonomy" id="578457"/>
    <lineage>
        <taxon>Eukaryota</taxon>
        <taxon>Fungi</taxon>
        <taxon>Dikarya</taxon>
        <taxon>Basidiomycota</taxon>
        <taxon>Agaricomycotina</taxon>
        <taxon>Agaricomycetes</taxon>
        <taxon>Agaricomycetidae</taxon>
        <taxon>Boletales</taxon>
        <taxon>Coniophorineae</taxon>
        <taxon>Serpulaceae</taxon>
        <taxon>Serpula</taxon>
    </lineage>
</organism>
<evidence type="ECO:0000256" key="6">
    <source>
        <dbReference type="SAM" id="MobiDB-lite"/>
    </source>
</evidence>
<feature type="compositionally biased region" description="Low complexity" evidence="6">
    <location>
        <begin position="399"/>
        <end position="442"/>
    </location>
</feature>
<feature type="region of interest" description="Disordered" evidence="6">
    <location>
        <begin position="137"/>
        <end position="176"/>
    </location>
</feature>
<dbReference type="InterPro" id="IPR051718">
    <property type="entry name" value="ARF_GTPase-activating"/>
</dbReference>
<gene>
    <name evidence="8" type="ORF">SERLADRAFT_463857</name>
</gene>
<dbReference type="OrthoDB" id="10266696at2759"/>
<dbReference type="GO" id="GO:0008270">
    <property type="term" value="F:zinc ion binding"/>
    <property type="evidence" value="ECO:0007669"/>
    <property type="project" value="UniProtKB-KW"/>
</dbReference>
<evidence type="ECO:0000256" key="1">
    <source>
        <dbReference type="ARBA" id="ARBA00022468"/>
    </source>
</evidence>
<feature type="compositionally biased region" description="Polar residues" evidence="6">
    <location>
        <begin position="205"/>
        <end position="223"/>
    </location>
</feature>
<dbReference type="RefSeq" id="XP_007316798.1">
    <property type="nucleotide sequence ID" value="XM_007316736.1"/>
</dbReference>
<keyword evidence="4" id="KW-0862">Zinc</keyword>
<dbReference type="InterPro" id="IPR037278">
    <property type="entry name" value="ARFGAP/RecO"/>
</dbReference>
<reference evidence="8" key="1">
    <citation type="submission" date="2011-04" db="EMBL/GenBank/DDBJ databases">
        <title>Evolution of plant cell wall degrading machinery underlies the functional diversity of forest fungi.</title>
        <authorList>
            <consortium name="US DOE Joint Genome Institute (JGI-PGF)"/>
            <person name="Eastwood D.C."/>
            <person name="Floudas D."/>
            <person name="Binder M."/>
            <person name="Majcherczyk A."/>
            <person name="Schneider P."/>
            <person name="Aerts A."/>
            <person name="Asiegbu F.O."/>
            <person name="Baker S.E."/>
            <person name="Barry K."/>
            <person name="Bendiksby M."/>
            <person name="Blumentritt M."/>
            <person name="Coutinho P.M."/>
            <person name="Cullen D."/>
            <person name="Cullen D."/>
            <person name="Gathman A."/>
            <person name="Goodell B."/>
            <person name="Henrissat B."/>
            <person name="Ihrmark K."/>
            <person name="Kauserud H."/>
            <person name="Kohler A."/>
            <person name="LaButti K."/>
            <person name="Lapidus A."/>
            <person name="Lavin J.L."/>
            <person name="Lee Y.-H."/>
            <person name="Lindquist E."/>
            <person name="Lilly W."/>
            <person name="Lucas S."/>
            <person name="Morin E."/>
            <person name="Murat C."/>
            <person name="Oguiza J.A."/>
            <person name="Park J."/>
            <person name="Pisabarro A.G."/>
            <person name="Riley R."/>
            <person name="Rosling A."/>
            <person name="Salamov A."/>
            <person name="Schmidt O."/>
            <person name="Schmutz J."/>
            <person name="Skrede I."/>
            <person name="Stenlid J."/>
            <person name="Wiebenga A."/>
            <person name="Xie X."/>
            <person name="Kues U."/>
            <person name="Hibbett D.S."/>
            <person name="Hoffmeister D."/>
            <person name="Hogberg N."/>
            <person name="Martin F."/>
            <person name="Grigoriev I.V."/>
            <person name="Watkinson S.C."/>
        </authorList>
    </citation>
    <scope>NUCLEOTIDE SEQUENCE</scope>
    <source>
        <strain evidence="8">S7.9</strain>
    </source>
</reference>
<dbReference type="GO" id="GO:0005096">
    <property type="term" value="F:GTPase activator activity"/>
    <property type="evidence" value="ECO:0007669"/>
    <property type="project" value="UniProtKB-KW"/>
</dbReference>
<feature type="compositionally biased region" description="Gly residues" evidence="6">
    <location>
        <begin position="474"/>
        <end position="483"/>
    </location>
</feature>
<proteinExistence type="predicted"/>
<protein>
    <recommendedName>
        <fullName evidence="7">Arf-GAP domain-containing protein</fullName>
    </recommendedName>
</protein>
<feature type="compositionally biased region" description="Low complexity" evidence="6">
    <location>
        <begin position="451"/>
        <end position="473"/>
    </location>
</feature>
<dbReference type="PANTHER" id="PTHR45705:SF1">
    <property type="entry name" value="FI20236P1"/>
    <property type="match status" value="1"/>
</dbReference>
<dbReference type="KEGG" id="sla:SERLADRAFT_463857"/>
<dbReference type="PRINTS" id="PR00405">
    <property type="entry name" value="REVINTRACTNG"/>
</dbReference>
<dbReference type="Gene3D" id="1.10.220.150">
    <property type="entry name" value="Arf GTPase activating protein"/>
    <property type="match status" value="1"/>
</dbReference>
<dbReference type="EMBL" id="GL945432">
    <property type="protein sequence ID" value="EGO26625.1"/>
    <property type="molecule type" value="Genomic_DNA"/>
</dbReference>
<dbReference type="AlphaFoldDB" id="F8NQL9"/>
<name>F8NQL9_SERL9</name>
<evidence type="ECO:0000313" key="8">
    <source>
        <dbReference type="EMBL" id="EGO26625.1"/>
    </source>
</evidence>
<evidence type="ECO:0000259" key="7">
    <source>
        <dbReference type="PROSITE" id="PS50115"/>
    </source>
</evidence>
<dbReference type="SUPFAM" id="SSF57863">
    <property type="entry name" value="ArfGap/RecO-like zinc finger"/>
    <property type="match status" value="1"/>
</dbReference>
<feature type="region of interest" description="Disordered" evidence="6">
    <location>
        <begin position="205"/>
        <end position="236"/>
    </location>
</feature>
<keyword evidence="3 5" id="KW-0863">Zinc-finger</keyword>
<evidence type="ECO:0000256" key="3">
    <source>
        <dbReference type="ARBA" id="ARBA00022771"/>
    </source>
</evidence>
<evidence type="ECO:0000256" key="4">
    <source>
        <dbReference type="ARBA" id="ARBA00022833"/>
    </source>
</evidence>
<keyword evidence="2" id="KW-0479">Metal-binding</keyword>
<dbReference type="SMART" id="SM00105">
    <property type="entry name" value="ArfGap"/>
    <property type="match status" value="1"/>
</dbReference>
<evidence type="ECO:0000256" key="5">
    <source>
        <dbReference type="PROSITE-ProRule" id="PRU00288"/>
    </source>
</evidence>
<dbReference type="GO" id="GO:0005737">
    <property type="term" value="C:cytoplasm"/>
    <property type="evidence" value="ECO:0007669"/>
    <property type="project" value="TreeGrafter"/>
</dbReference>
<dbReference type="PROSITE" id="PS50115">
    <property type="entry name" value="ARFGAP"/>
    <property type="match status" value="1"/>
</dbReference>
<feature type="compositionally biased region" description="Polar residues" evidence="6">
    <location>
        <begin position="144"/>
        <end position="155"/>
    </location>
</feature>
<dbReference type="Pfam" id="PF01412">
    <property type="entry name" value="ArfGap"/>
    <property type="match status" value="1"/>
</dbReference>
<dbReference type="CDD" id="cd08204">
    <property type="entry name" value="ArfGap"/>
    <property type="match status" value="1"/>
</dbReference>
<dbReference type="GeneID" id="18818645"/>
<evidence type="ECO:0000256" key="2">
    <source>
        <dbReference type="ARBA" id="ARBA00022723"/>
    </source>
</evidence>
<feature type="region of interest" description="Disordered" evidence="6">
    <location>
        <begin position="88"/>
        <end position="109"/>
    </location>
</feature>
<sequence length="483" mass="52115">MASGPSKITVERNQRILMELVLVPGNDVCADCRSRNPRWASHNLGIFLCVSCASIHRKMGTHITKVKSITLDSWTKEQVEVMKQNGNVKSNAHYNPNEARHPPPTNMIDTERDSELEKYIRNKYEFKRFIDRSALASSRLDPSRSVSGNLSSRPKSTPVPDPAITHRNISSAPALPAKPVEAKNVAYGSLTSASNIQAKPFQANTMQPTRSISQPLPSQANALSSQVPPPPSSQSQVWNDLISLQTPAQTSSLPLQYQAPSVSHISIPIPSQQPSYSLGATSSLNPYSNISIVPGTSITQMPHMSSPIALSPSNVGPGIGFQSGLSTGSVVPVHVPGANNPFQQQPPGFSHMSAHSNLTNPFNSYLPSSGGPVIGGTGAVNPSLAVQPPSLQPFHQGTQSQLQVHSHSHVPVSVQPQIPGSQFFQPQQQLQQAQYSAQQPFSGSPSPYPAQPDMQQQQQYSQGNPYALWHQGQQQGGQPWGNF</sequence>
<feature type="region of interest" description="Disordered" evidence="6">
    <location>
        <begin position="379"/>
        <end position="483"/>
    </location>
</feature>
<dbReference type="InterPro" id="IPR038508">
    <property type="entry name" value="ArfGAP_dom_sf"/>
</dbReference>
<accession>F8NQL9</accession>